<feature type="non-terminal residue" evidence="1">
    <location>
        <position position="1"/>
    </location>
</feature>
<protein>
    <submittedName>
        <fullName evidence="1">8930_t:CDS:1</fullName>
    </submittedName>
</protein>
<keyword evidence="2" id="KW-1185">Reference proteome</keyword>
<proteinExistence type="predicted"/>
<dbReference type="EMBL" id="CAJVQB010001636">
    <property type="protein sequence ID" value="CAG8544099.1"/>
    <property type="molecule type" value="Genomic_DNA"/>
</dbReference>
<comment type="caution">
    <text evidence="1">The sequence shown here is derived from an EMBL/GenBank/DDBJ whole genome shotgun (WGS) entry which is preliminary data.</text>
</comment>
<dbReference type="Proteomes" id="UP000789901">
    <property type="component" value="Unassembled WGS sequence"/>
</dbReference>
<name>A0ABM8W799_GIGMA</name>
<reference evidence="1 2" key="1">
    <citation type="submission" date="2021-06" db="EMBL/GenBank/DDBJ databases">
        <authorList>
            <person name="Kallberg Y."/>
            <person name="Tangrot J."/>
            <person name="Rosling A."/>
        </authorList>
    </citation>
    <scope>NUCLEOTIDE SEQUENCE [LARGE SCALE GENOMIC DNA]</scope>
    <source>
        <strain evidence="1 2">120-4 pot B 10/14</strain>
    </source>
</reference>
<organism evidence="1 2">
    <name type="scientific">Gigaspora margarita</name>
    <dbReference type="NCBI Taxonomy" id="4874"/>
    <lineage>
        <taxon>Eukaryota</taxon>
        <taxon>Fungi</taxon>
        <taxon>Fungi incertae sedis</taxon>
        <taxon>Mucoromycota</taxon>
        <taxon>Glomeromycotina</taxon>
        <taxon>Glomeromycetes</taxon>
        <taxon>Diversisporales</taxon>
        <taxon>Gigasporaceae</taxon>
        <taxon>Gigaspora</taxon>
    </lineage>
</organism>
<evidence type="ECO:0000313" key="2">
    <source>
        <dbReference type="Proteomes" id="UP000789901"/>
    </source>
</evidence>
<evidence type="ECO:0000313" key="1">
    <source>
        <dbReference type="EMBL" id="CAG8544099.1"/>
    </source>
</evidence>
<gene>
    <name evidence="1" type="ORF">GMARGA_LOCUS4229</name>
</gene>
<sequence length="60" mass="6897">KQFNISTSNSWYISHCQNANSMVLYIIPIYDPAASINLLIDILSFWFCNSLVLYKAKPLL</sequence>
<accession>A0ABM8W799</accession>